<sequence length="192" mass="21503">MRQNFLPIPPKECQSIDEIIIPFKGRSGLKVYMPKKPHKWGFKLWGRSDSDVCMYDFDVYQPVPDDQVSELGQSGGVVEKMTDSLPDGKNFNAFADNYFSSVALAEGGFPRLGFLGLNNLSIHKLHTVIENQREMLTYVHQNSGKDATGDALEELFTRPLDSAEEMDKLCLKLMGANHNKILVCANMCTPVT</sequence>
<dbReference type="PANTHER" id="PTHR47272">
    <property type="entry name" value="DDE_TNP_1_7 DOMAIN-CONTAINING PROTEIN"/>
    <property type="match status" value="1"/>
</dbReference>
<dbReference type="PANTHER" id="PTHR47272:SF1">
    <property type="entry name" value="PIGGYBAC TRANSPOSABLE ELEMENT-DERIVED PROTEIN 3-LIKE"/>
    <property type="match status" value="1"/>
</dbReference>
<dbReference type="InterPro" id="IPR029526">
    <property type="entry name" value="PGBD"/>
</dbReference>
<name>A0A6S7IK25_PARCT</name>
<keyword evidence="2" id="KW-1185">Reference proteome</keyword>
<evidence type="ECO:0000313" key="2">
    <source>
        <dbReference type="Proteomes" id="UP001152795"/>
    </source>
</evidence>
<organism evidence="1 2">
    <name type="scientific">Paramuricea clavata</name>
    <name type="common">Red gorgonian</name>
    <name type="synonym">Violescent sea-whip</name>
    <dbReference type="NCBI Taxonomy" id="317549"/>
    <lineage>
        <taxon>Eukaryota</taxon>
        <taxon>Metazoa</taxon>
        <taxon>Cnidaria</taxon>
        <taxon>Anthozoa</taxon>
        <taxon>Octocorallia</taxon>
        <taxon>Malacalcyonacea</taxon>
        <taxon>Plexauridae</taxon>
        <taxon>Paramuricea</taxon>
    </lineage>
</organism>
<dbReference type="OrthoDB" id="6501005at2759"/>
<dbReference type="Pfam" id="PF13843">
    <property type="entry name" value="DDE_Tnp_1_7"/>
    <property type="match status" value="1"/>
</dbReference>
<dbReference type="EMBL" id="CACRXK020009821">
    <property type="protein sequence ID" value="CAB4018036.1"/>
    <property type="molecule type" value="Genomic_DNA"/>
</dbReference>
<comment type="caution">
    <text evidence="1">The sequence shown here is derived from an EMBL/GenBank/DDBJ whole genome shotgun (WGS) entry which is preliminary data.</text>
</comment>
<protein>
    <submittedName>
        <fullName evidence="1">Uncharacterized protein</fullName>
    </submittedName>
</protein>
<dbReference type="AlphaFoldDB" id="A0A6S7IK25"/>
<gene>
    <name evidence="1" type="ORF">PACLA_8A072865</name>
</gene>
<evidence type="ECO:0000313" key="1">
    <source>
        <dbReference type="EMBL" id="CAB4018036.1"/>
    </source>
</evidence>
<proteinExistence type="predicted"/>
<reference evidence="1" key="1">
    <citation type="submission" date="2020-04" db="EMBL/GenBank/DDBJ databases">
        <authorList>
            <person name="Alioto T."/>
            <person name="Alioto T."/>
            <person name="Gomez Garrido J."/>
        </authorList>
    </citation>
    <scope>NUCLEOTIDE SEQUENCE</scope>
    <source>
        <strain evidence="1">A484AB</strain>
    </source>
</reference>
<dbReference type="Proteomes" id="UP001152795">
    <property type="component" value="Unassembled WGS sequence"/>
</dbReference>
<accession>A0A6S7IK25</accession>